<proteinExistence type="predicted"/>
<keyword evidence="2" id="KW-1185">Reference proteome</keyword>
<dbReference type="AlphaFoldDB" id="A0A1I2J1K5"/>
<dbReference type="EMBL" id="FONN01000051">
    <property type="protein sequence ID" value="SFF48535.1"/>
    <property type="molecule type" value="Genomic_DNA"/>
</dbReference>
<dbReference type="Proteomes" id="UP000183410">
    <property type="component" value="Unassembled WGS sequence"/>
</dbReference>
<evidence type="ECO:0000313" key="1">
    <source>
        <dbReference type="EMBL" id="SFF48535.1"/>
    </source>
</evidence>
<reference evidence="2" key="1">
    <citation type="submission" date="2016-10" db="EMBL/GenBank/DDBJ databases">
        <authorList>
            <person name="Varghese N."/>
            <person name="Submissions S."/>
        </authorList>
    </citation>
    <scope>NUCLEOTIDE SEQUENCE [LARGE SCALE GENOMIC DNA]</scope>
    <source>
        <strain evidence="2">CGMCC 1.10223</strain>
    </source>
</reference>
<name>A0A1I2J1K5_9BACL</name>
<evidence type="ECO:0000313" key="2">
    <source>
        <dbReference type="Proteomes" id="UP000183410"/>
    </source>
</evidence>
<gene>
    <name evidence="1" type="ORF">SAMN04487969_15118</name>
</gene>
<feature type="non-terminal residue" evidence="1">
    <location>
        <position position="76"/>
    </location>
</feature>
<accession>A0A1I2J1K5</accession>
<evidence type="ECO:0008006" key="3">
    <source>
        <dbReference type="Google" id="ProtNLM"/>
    </source>
</evidence>
<sequence>MWSSLSNKDNLITGMFKTALALEEPWQLTHIEYDDQDEAWHLFIDFERGAEFACPTCGSASKAYDAERKTWRHLDF</sequence>
<protein>
    <recommendedName>
        <fullName evidence="3">Zinc-finger of transposase IS204/IS1001/IS1096/IS1165</fullName>
    </recommendedName>
</protein>
<organism evidence="1 2">
    <name type="scientific">Paenibacillus algorifonticola</name>
    <dbReference type="NCBI Taxonomy" id="684063"/>
    <lineage>
        <taxon>Bacteria</taxon>
        <taxon>Bacillati</taxon>
        <taxon>Bacillota</taxon>
        <taxon>Bacilli</taxon>
        <taxon>Bacillales</taxon>
        <taxon>Paenibacillaceae</taxon>
        <taxon>Paenibacillus</taxon>
    </lineage>
</organism>